<protein>
    <submittedName>
        <fullName evidence="1">Uncharacterized protein</fullName>
    </submittedName>
</protein>
<name>A0A0A9FWP9_ARUDO</name>
<dbReference type="EMBL" id="GBRH01185103">
    <property type="protein sequence ID" value="JAE12793.1"/>
    <property type="molecule type" value="Transcribed_RNA"/>
</dbReference>
<dbReference type="AlphaFoldDB" id="A0A0A9FWP9"/>
<reference evidence="1" key="2">
    <citation type="journal article" date="2015" name="Data Brief">
        <title>Shoot transcriptome of the giant reed, Arundo donax.</title>
        <authorList>
            <person name="Barrero R.A."/>
            <person name="Guerrero F.D."/>
            <person name="Moolhuijzen P."/>
            <person name="Goolsby J.A."/>
            <person name="Tidwell J."/>
            <person name="Bellgard S.E."/>
            <person name="Bellgard M.I."/>
        </authorList>
    </citation>
    <scope>NUCLEOTIDE SEQUENCE</scope>
    <source>
        <tissue evidence="1">Shoot tissue taken approximately 20 cm above the soil surface</tissue>
    </source>
</reference>
<evidence type="ECO:0000313" key="1">
    <source>
        <dbReference type="EMBL" id="JAE12793.1"/>
    </source>
</evidence>
<organism evidence="1">
    <name type="scientific">Arundo donax</name>
    <name type="common">Giant reed</name>
    <name type="synonym">Donax arundinaceus</name>
    <dbReference type="NCBI Taxonomy" id="35708"/>
    <lineage>
        <taxon>Eukaryota</taxon>
        <taxon>Viridiplantae</taxon>
        <taxon>Streptophyta</taxon>
        <taxon>Embryophyta</taxon>
        <taxon>Tracheophyta</taxon>
        <taxon>Spermatophyta</taxon>
        <taxon>Magnoliopsida</taxon>
        <taxon>Liliopsida</taxon>
        <taxon>Poales</taxon>
        <taxon>Poaceae</taxon>
        <taxon>PACMAD clade</taxon>
        <taxon>Arundinoideae</taxon>
        <taxon>Arundineae</taxon>
        <taxon>Arundo</taxon>
    </lineage>
</organism>
<proteinExistence type="predicted"/>
<accession>A0A0A9FWP9</accession>
<sequence>MTNYLQAANLIVGAETYASVVEYQCLVFFFSFLATKEVYCEHTISETCFNLHDP</sequence>
<reference evidence="1" key="1">
    <citation type="submission" date="2014-09" db="EMBL/GenBank/DDBJ databases">
        <authorList>
            <person name="Magalhaes I.L.F."/>
            <person name="Oliveira U."/>
            <person name="Santos F.R."/>
            <person name="Vidigal T.H.D.A."/>
            <person name="Brescovit A.D."/>
            <person name="Santos A.J."/>
        </authorList>
    </citation>
    <scope>NUCLEOTIDE SEQUENCE</scope>
    <source>
        <tissue evidence="1">Shoot tissue taken approximately 20 cm above the soil surface</tissue>
    </source>
</reference>